<feature type="transmembrane region" description="Helical" evidence="3">
    <location>
        <begin position="173"/>
        <end position="192"/>
    </location>
</feature>
<comment type="subcellular location">
    <subcellularLocation>
        <location evidence="1">Membrane</location>
    </subcellularLocation>
</comment>
<keyword evidence="6" id="KW-1185">Reference proteome</keyword>
<keyword evidence="3" id="KW-0472">Membrane</keyword>
<dbReference type="eggNOG" id="COG3594">
    <property type="taxonomic scope" value="Bacteria"/>
</dbReference>
<evidence type="ECO:0000256" key="3">
    <source>
        <dbReference type="SAM" id="Phobius"/>
    </source>
</evidence>
<keyword evidence="5" id="KW-0012">Acyltransferase</keyword>
<feature type="domain" description="Acyltransferase 3" evidence="4">
    <location>
        <begin position="7"/>
        <end position="316"/>
    </location>
</feature>
<evidence type="ECO:0000256" key="2">
    <source>
        <dbReference type="ARBA" id="ARBA00007400"/>
    </source>
</evidence>
<comment type="caution">
    <text evidence="5">The sequence shown here is derived from an EMBL/GenBank/DDBJ whole genome shotgun (WGS) entry which is preliminary data.</text>
</comment>
<feature type="transmembrane region" description="Helical" evidence="3">
    <location>
        <begin position="72"/>
        <end position="88"/>
    </location>
</feature>
<feature type="transmembrane region" description="Helical" evidence="3">
    <location>
        <begin position="303"/>
        <end position="328"/>
    </location>
</feature>
<dbReference type="GO" id="GO:0016747">
    <property type="term" value="F:acyltransferase activity, transferring groups other than amino-acyl groups"/>
    <property type="evidence" value="ECO:0007669"/>
    <property type="project" value="InterPro"/>
</dbReference>
<accession>W7YUB7</accession>
<dbReference type="AlphaFoldDB" id="W7YUB7"/>
<dbReference type="RefSeq" id="WP_036648280.1">
    <property type="nucleotide sequence ID" value="NZ_BAVZ01000005.1"/>
</dbReference>
<dbReference type="InterPro" id="IPR002656">
    <property type="entry name" value="Acyl_transf_3_dom"/>
</dbReference>
<keyword evidence="3" id="KW-1133">Transmembrane helix</keyword>
<proteinExistence type="inferred from homology"/>
<feature type="transmembrane region" description="Helical" evidence="3">
    <location>
        <begin position="35"/>
        <end position="52"/>
    </location>
</feature>
<dbReference type="PANTHER" id="PTHR37312:SF1">
    <property type="entry name" value="MEMBRANE-BOUND ACYLTRANSFERASE YKRP-RELATED"/>
    <property type="match status" value="1"/>
</dbReference>
<protein>
    <submittedName>
        <fullName evidence="5">Acyltransferase 3</fullName>
    </submittedName>
</protein>
<gene>
    <name evidence="5" type="ORF">JCM16418_2201</name>
</gene>
<comment type="similarity">
    <text evidence="2">Belongs to the acyltransferase 3 family.</text>
</comment>
<evidence type="ECO:0000259" key="4">
    <source>
        <dbReference type="Pfam" id="PF01757"/>
    </source>
</evidence>
<dbReference type="Pfam" id="PF01757">
    <property type="entry name" value="Acyl_transf_3"/>
    <property type="match status" value="1"/>
</dbReference>
<evidence type="ECO:0000256" key="1">
    <source>
        <dbReference type="ARBA" id="ARBA00004370"/>
    </source>
</evidence>
<dbReference type="STRING" id="1236976.JCM16418_2201"/>
<feature type="transmembrane region" description="Helical" evidence="3">
    <location>
        <begin position="235"/>
        <end position="253"/>
    </location>
</feature>
<feature type="transmembrane region" description="Helical" evidence="3">
    <location>
        <begin position="121"/>
        <end position="138"/>
    </location>
</feature>
<evidence type="ECO:0000313" key="6">
    <source>
        <dbReference type="Proteomes" id="UP000019364"/>
    </source>
</evidence>
<dbReference type="EMBL" id="BAVZ01000005">
    <property type="protein sequence ID" value="GAF08161.1"/>
    <property type="molecule type" value="Genomic_DNA"/>
</dbReference>
<feature type="transmembrane region" description="Helical" evidence="3">
    <location>
        <begin position="12"/>
        <end position="29"/>
    </location>
</feature>
<feature type="transmembrane region" description="Helical" evidence="3">
    <location>
        <begin position="150"/>
        <end position="167"/>
    </location>
</feature>
<dbReference type="Proteomes" id="UP000019364">
    <property type="component" value="Unassembled WGS sequence"/>
</dbReference>
<reference evidence="5 6" key="1">
    <citation type="journal article" date="2014" name="Genome Announc.">
        <title>Draft Genome Sequence of Paenibacillus pini JCM 16418T, Isolated from the Rhizosphere of Pine Tree.</title>
        <authorList>
            <person name="Yuki M."/>
            <person name="Oshima K."/>
            <person name="Suda W."/>
            <person name="Oshida Y."/>
            <person name="Kitamura K."/>
            <person name="Iida Y."/>
            <person name="Hattori M."/>
            <person name="Ohkuma M."/>
        </authorList>
    </citation>
    <scope>NUCLEOTIDE SEQUENCE [LARGE SCALE GENOMIC DNA]</scope>
    <source>
        <strain evidence="5 6">JCM 16418</strain>
    </source>
</reference>
<keyword evidence="5" id="KW-0808">Transferase</keyword>
<name>W7YUB7_9BACL</name>
<feature type="transmembrane region" description="Helical" evidence="3">
    <location>
        <begin position="204"/>
        <end position="223"/>
    </location>
</feature>
<evidence type="ECO:0000313" key="5">
    <source>
        <dbReference type="EMBL" id="GAF08161.1"/>
    </source>
</evidence>
<dbReference type="InterPro" id="IPR052734">
    <property type="entry name" value="Nod_factor_acetyltransferase"/>
</dbReference>
<keyword evidence="3" id="KW-0812">Transmembrane</keyword>
<dbReference type="OrthoDB" id="6623990at2"/>
<sequence length="352" mass="40620">MNTKRVGWLDISKGFGMIFVIWGHTLLLPNPLLKFIYTFHMPLFFFISGYLFSSERYPKFKQMLAKKSKTLLLPYLIFSIPSYAWWFLEWKSGEHPDISVIKPILGTFLAIRNTDWTSHTGTLWFVICLFVVEMMYYVIHKKFHHSPSHFMMVIIAIAIAGLLYNLLFAKPLLWNLDAAMIVLPFFGLGHLFKQYQHKLTPYFNYKFLSLFFIMNLITGLLNTKIDIFSGAYGNYILFYVSAISGIFVIIMLSQAIQSQIIVTFIGVNTLVLLVFHPFILAIIRKLIQLPTDVPAYLSLLTSIAYTIVALLISMPVILIINKYFPFVIGKPMTMRKRLKPMHESPSSTILKA</sequence>
<organism evidence="5 6">
    <name type="scientific">Paenibacillus pini JCM 16418</name>
    <dbReference type="NCBI Taxonomy" id="1236976"/>
    <lineage>
        <taxon>Bacteria</taxon>
        <taxon>Bacillati</taxon>
        <taxon>Bacillota</taxon>
        <taxon>Bacilli</taxon>
        <taxon>Bacillales</taxon>
        <taxon>Paenibacillaceae</taxon>
        <taxon>Paenibacillus</taxon>
    </lineage>
</organism>
<dbReference type="PANTHER" id="PTHR37312">
    <property type="entry name" value="MEMBRANE-BOUND ACYLTRANSFERASE YKRP-RELATED"/>
    <property type="match status" value="1"/>
</dbReference>
<feature type="transmembrane region" description="Helical" evidence="3">
    <location>
        <begin position="260"/>
        <end position="283"/>
    </location>
</feature>